<dbReference type="InterPro" id="IPR036322">
    <property type="entry name" value="WD40_repeat_dom_sf"/>
</dbReference>
<keyword evidence="1 3" id="KW-0853">WD repeat</keyword>
<accession>A0A0C9ZI31</accession>
<dbReference type="SUPFAM" id="SSF50978">
    <property type="entry name" value="WD40 repeat-like"/>
    <property type="match status" value="1"/>
</dbReference>
<keyword evidence="5" id="KW-1185">Reference proteome</keyword>
<dbReference type="AlphaFoldDB" id="A0A0C9ZI31"/>
<dbReference type="STRING" id="765257.A0A0C9ZI31"/>
<reference evidence="4 5" key="1">
    <citation type="submission" date="2014-04" db="EMBL/GenBank/DDBJ databases">
        <authorList>
            <consortium name="DOE Joint Genome Institute"/>
            <person name="Kuo A."/>
            <person name="Kohler A."/>
            <person name="Costa M.D."/>
            <person name="Nagy L.G."/>
            <person name="Floudas D."/>
            <person name="Copeland A."/>
            <person name="Barry K.W."/>
            <person name="Cichocki N."/>
            <person name="Veneault-Fourrey C."/>
            <person name="LaButti K."/>
            <person name="Lindquist E.A."/>
            <person name="Lipzen A."/>
            <person name="Lundell T."/>
            <person name="Morin E."/>
            <person name="Murat C."/>
            <person name="Sun H."/>
            <person name="Tunlid A."/>
            <person name="Henrissat B."/>
            <person name="Grigoriev I.V."/>
            <person name="Hibbett D.S."/>
            <person name="Martin F."/>
            <person name="Nordberg H.P."/>
            <person name="Cantor M.N."/>
            <person name="Hua S.X."/>
        </authorList>
    </citation>
    <scope>NUCLEOTIDE SEQUENCE [LARGE SCALE GENOMIC DNA]</scope>
    <source>
        <strain evidence="4 5">441</strain>
    </source>
</reference>
<protein>
    <recommendedName>
        <fullName evidence="6">Anaphase-promoting complex subunit 4 WD40 domain-containing protein</fullName>
    </recommendedName>
</protein>
<dbReference type="Gene3D" id="2.130.10.10">
    <property type="entry name" value="YVTN repeat-like/Quinoprotein amine dehydrogenase"/>
    <property type="match status" value="2"/>
</dbReference>
<dbReference type="InterPro" id="IPR001680">
    <property type="entry name" value="WD40_rpt"/>
</dbReference>
<feature type="repeat" description="WD" evidence="3">
    <location>
        <begin position="12"/>
        <end position="53"/>
    </location>
</feature>
<evidence type="ECO:0000313" key="5">
    <source>
        <dbReference type="Proteomes" id="UP000054018"/>
    </source>
</evidence>
<sequence>MPLQYKLYHCLKEEHEDTITSLAFSAHGTFLAVGSLDGKLSLWSTLSGLKIHVVVTGNNAVLSIIWIMPSENHLLCGLANGVVISIHIHDFEYLAAMDCVVVTGAHSEVFLWSHDGTAKWTQLAQILPPPSISVNHESEVVVMSLAWVRTRYSERTLLVAYLHHGILLWDAIKVKMAHFVYVKTLVGSMSISHDGSMLVVSNLTSGFDIYHLNNSSLDGSMLQPSNGMLVPVAFIHRGQAILGGSTCGRVQIWDSTDRSLLGTLMHDGGIFRKSFLPLLMPNR</sequence>
<dbReference type="HOGENOM" id="CLU_049342_1_0_1"/>
<evidence type="ECO:0000256" key="2">
    <source>
        <dbReference type="ARBA" id="ARBA00022737"/>
    </source>
</evidence>
<evidence type="ECO:0008006" key="6">
    <source>
        <dbReference type="Google" id="ProtNLM"/>
    </source>
</evidence>
<dbReference type="EMBL" id="KN833780">
    <property type="protein sequence ID" value="KIK19658.1"/>
    <property type="molecule type" value="Genomic_DNA"/>
</dbReference>
<dbReference type="PROSITE" id="PS50082">
    <property type="entry name" value="WD_REPEATS_2"/>
    <property type="match status" value="1"/>
</dbReference>
<proteinExistence type="predicted"/>
<dbReference type="SMART" id="SM00320">
    <property type="entry name" value="WD40"/>
    <property type="match status" value="4"/>
</dbReference>
<organism evidence="4 5">
    <name type="scientific">Pisolithus microcarpus 441</name>
    <dbReference type="NCBI Taxonomy" id="765257"/>
    <lineage>
        <taxon>Eukaryota</taxon>
        <taxon>Fungi</taxon>
        <taxon>Dikarya</taxon>
        <taxon>Basidiomycota</taxon>
        <taxon>Agaricomycotina</taxon>
        <taxon>Agaricomycetes</taxon>
        <taxon>Agaricomycetidae</taxon>
        <taxon>Boletales</taxon>
        <taxon>Sclerodermatineae</taxon>
        <taxon>Pisolithaceae</taxon>
        <taxon>Pisolithus</taxon>
    </lineage>
</organism>
<evidence type="ECO:0000313" key="4">
    <source>
        <dbReference type="EMBL" id="KIK19658.1"/>
    </source>
</evidence>
<evidence type="ECO:0000256" key="1">
    <source>
        <dbReference type="ARBA" id="ARBA00022574"/>
    </source>
</evidence>
<dbReference type="Pfam" id="PF00400">
    <property type="entry name" value="WD40"/>
    <property type="match status" value="1"/>
</dbReference>
<dbReference type="InterPro" id="IPR015943">
    <property type="entry name" value="WD40/YVTN_repeat-like_dom_sf"/>
</dbReference>
<dbReference type="InterPro" id="IPR051179">
    <property type="entry name" value="WD_repeat_multifunction"/>
</dbReference>
<dbReference type="PANTHER" id="PTHR19857:SF8">
    <property type="entry name" value="ANGIO-ASSOCIATED MIGRATORY CELL PROTEIN"/>
    <property type="match status" value="1"/>
</dbReference>
<dbReference type="OrthoDB" id="3238562at2759"/>
<reference evidence="5" key="2">
    <citation type="submission" date="2015-01" db="EMBL/GenBank/DDBJ databases">
        <title>Evolutionary Origins and Diversification of the Mycorrhizal Mutualists.</title>
        <authorList>
            <consortium name="DOE Joint Genome Institute"/>
            <consortium name="Mycorrhizal Genomics Consortium"/>
            <person name="Kohler A."/>
            <person name="Kuo A."/>
            <person name="Nagy L.G."/>
            <person name="Floudas D."/>
            <person name="Copeland A."/>
            <person name="Barry K.W."/>
            <person name="Cichocki N."/>
            <person name="Veneault-Fourrey C."/>
            <person name="LaButti K."/>
            <person name="Lindquist E.A."/>
            <person name="Lipzen A."/>
            <person name="Lundell T."/>
            <person name="Morin E."/>
            <person name="Murat C."/>
            <person name="Riley R."/>
            <person name="Ohm R."/>
            <person name="Sun H."/>
            <person name="Tunlid A."/>
            <person name="Henrissat B."/>
            <person name="Grigoriev I.V."/>
            <person name="Hibbett D.S."/>
            <person name="Martin F."/>
        </authorList>
    </citation>
    <scope>NUCLEOTIDE SEQUENCE [LARGE SCALE GENOMIC DNA]</scope>
    <source>
        <strain evidence="5">441</strain>
    </source>
</reference>
<keyword evidence="2" id="KW-0677">Repeat</keyword>
<name>A0A0C9ZI31_9AGAM</name>
<dbReference type="Proteomes" id="UP000054018">
    <property type="component" value="Unassembled WGS sequence"/>
</dbReference>
<dbReference type="PANTHER" id="PTHR19857">
    <property type="entry name" value="MITOCHONDRIAL DIVISION PROTEIN 1-RELATED"/>
    <property type="match status" value="1"/>
</dbReference>
<dbReference type="PROSITE" id="PS50294">
    <property type="entry name" value="WD_REPEATS_REGION"/>
    <property type="match status" value="1"/>
</dbReference>
<evidence type="ECO:0000256" key="3">
    <source>
        <dbReference type="PROSITE-ProRule" id="PRU00221"/>
    </source>
</evidence>
<gene>
    <name evidence="4" type="ORF">PISMIDRAFT_107117</name>
</gene>